<gene>
    <name evidence="2" type="ORF">AZE42_02184</name>
</gene>
<feature type="region of interest" description="Disordered" evidence="1">
    <location>
        <begin position="161"/>
        <end position="257"/>
    </location>
</feature>
<protein>
    <submittedName>
        <fullName evidence="2">Uncharacterized protein</fullName>
    </submittedName>
</protein>
<feature type="compositionally biased region" description="Low complexity" evidence="1">
    <location>
        <begin position="187"/>
        <end position="201"/>
    </location>
</feature>
<evidence type="ECO:0000313" key="2">
    <source>
        <dbReference type="EMBL" id="OJA12082.1"/>
    </source>
</evidence>
<name>A0A1J8QRN4_9AGAM</name>
<feature type="region of interest" description="Disordered" evidence="1">
    <location>
        <begin position="45"/>
        <end position="65"/>
    </location>
</feature>
<feature type="compositionally biased region" description="Low complexity" evidence="1">
    <location>
        <begin position="161"/>
        <end position="175"/>
    </location>
</feature>
<organism evidence="2 3">
    <name type="scientific">Rhizopogon vesiculosus</name>
    <dbReference type="NCBI Taxonomy" id="180088"/>
    <lineage>
        <taxon>Eukaryota</taxon>
        <taxon>Fungi</taxon>
        <taxon>Dikarya</taxon>
        <taxon>Basidiomycota</taxon>
        <taxon>Agaricomycotina</taxon>
        <taxon>Agaricomycetes</taxon>
        <taxon>Agaricomycetidae</taxon>
        <taxon>Boletales</taxon>
        <taxon>Suillineae</taxon>
        <taxon>Rhizopogonaceae</taxon>
        <taxon>Rhizopogon</taxon>
    </lineage>
</organism>
<dbReference type="Proteomes" id="UP000183567">
    <property type="component" value="Unassembled WGS sequence"/>
</dbReference>
<feature type="non-terminal residue" evidence="2">
    <location>
        <position position="1"/>
    </location>
</feature>
<feature type="region of interest" description="Disordered" evidence="1">
    <location>
        <begin position="1"/>
        <end position="31"/>
    </location>
</feature>
<sequence>RGDQPRPVPRFLHSRPILPLRPNYHDPTTASHTVIMPYVDDIRLRSKPLPKPPTSENDSDSSLPEQVGSCISLHINPFENACHSADRLGNLPIINKTGSTSRLSHDEVLIEPTIEQLVKAAEKVDGPLRLTTNIHKSLPPTTKDIKPSLINRITSKLHITVPTATSSAQPTSSTTRLSHSWAEAKHSLLPPRSPRTTPTLPNSFVSRENREAALRERGLRPPPKDLSEQEREADERLAPAPLPVHEQGNNGSSAASKIKEEWLFMNRSSFPPTSMVT</sequence>
<feature type="compositionally biased region" description="Polar residues" evidence="1">
    <location>
        <begin position="54"/>
        <end position="64"/>
    </location>
</feature>
<keyword evidence="3" id="KW-1185">Reference proteome</keyword>
<evidence type="ECO:0000313" key="3">
    <source>
        <dbReference type="Proteomes" id="UP000183567"/>
    </source>
</evidence>
<proteinExistence type="predicted"/>
<dbReference type="OrthoDB" id="3168445at2759"/>
<reference evidence="2 3" key="1">
    <citation type="submission" date="2016-03" db="EMBL/GenBank/DDBJ databases">
        <title>Comparative genomics of the ectomycorrhizal sister species Rhizopogon vinicolor and Rhizopogon vesiculosus (Basidiomycota: Boletales) reveals a divergence of the mating type B locus.</title>
        <authorList>
            <person name="Mujic A.B."/>
            <person name="Kuo A."/>
            <person name="Tritt A."/>
            <person name="Lipzen A."/>
            <person name="Chen C."/>
            <person name="Johnson J."/>
            <person name="Sharma A."/>
            <person name="Barry K."/>
            <person name="Grigoriev I.V."/>
            <person name="Spatafora J.W."/>
        </authorList>
    </citation>
    <scope>NUCLEOTIDE SEQUENCE [LARGE SCALE GENOMIC DNA]</scope>
    <source>
        <strain evidence="2 3">AM-OR11-056</strain>
    </source>
</reference>
<accession>A0A1J8QRN4</accession>
<feature type="compositionally biased region" description="Basic and acidic residues" evidence="1">
    <location>
        <begin position="207"/>
        <end position="237"/>
    </location>
</feature>
<evidence type="ECO:0000256" key="1">
    <source>
        <dbReference type="SAM" id="MobiDB-lite"/>
    </source>
</evidence>
<dbReference type="EMBL" id="LVVM01004821">
    <property type="protein sequence ID" value="OJA12082.1"/>
    <property type="molecule type" value="Genomic_DNA"/>
</dbReference>
<comment type="caution">
    <text evidence="2">The sequence shown here is derived from an EMBL/GenBank/DDBJ whole genome shotgun (WGS) entry which is preliminary data.</text>
</comment>
<dbReference type="AlphaFoldDB" id="A0A1J8QRN4"/>